<sequence>MLINIISGRGKILVKDIEIGTYDKNKKPICTDGKPQFTFPGHFKLLKGTVEVKEPVKDGAKPLQLAVSLEKNSFLVGVVYIRRGKILVKDIEIGTYDKNKKPICADGKPQFTFPGHFKLLKGTVEVKEPVKDGPKPLQLAVSLEKNSFLVGVVCEEGKSKNQFVPNEMW</sequence>
<name>A0A3P7JT34_STRVU</name>
<evidence type="ECO:0000313" key="2">
    <source>
        <dbReference type="Proteomes" id="UP000270094"/>
    </source>
</evidence>
<dbReference type="AlphaFoldDB" id="A0A3P7JT34"/>
<accession>A0A3P7JT34</accession>
<dbReference type="OrthoDB" id="5853807at2759"/>
<dbReference type="Proteomes" id="UP000270094">
    <property type="component" value="Unassembled WGS sequence"/>
</dbReference>
<evidence type="ECO:0000313" key="1">
    <source>
        <dbReference type="EMBL" id="VDM81984.1"/>
    </source>
</evidence>
<organism evidence="1 2">
    <name type="scientific">Strongylus vulgaris</name>
    <name type="common">Blood worm</name>
    <dbReference type="NCBI Taxonomy" id="40348"/>
    <lineage>
        <taxon>Eukaryota</taxon>
        <taxon>Metazoa</taxon>
        <taxon>Ecdysozoa</taxon>
        <taxon>Nematoda</taxon>
        <taxon>Chromadorea</taxon>
        <taxon>Rhabditida</taxon>
        <taxon>Rhabditina</taxon>
        <taxon>Rhabditomorpha</taxon>
        <taxon>Strongyloidea</taxon>
        <taxon>Strongylidae</taxon>
        <taxon>Strongylus</taxon>
    </lineage>
</organism>
<dbReference type="EMBL" id="UYYB01115461">
    <property type="protein sequence ID" value="VDM81984.1"/>
    <property type="molecule type" value="Genomic_DNA"/>
</dbReference>
<gene>
    <name evidence="1" type="ORF">SVUK_LOCUS16982</name>
</gene>
<keyword evidence="2" id="KW-1185">Reference proteome</keyword>
<reference evidence="1 2" key="1">
    <citation type="submission" date="2018-11" db="EMBL/GenBank/DDBJ databases">
        <authorList>
            <consortium name="Pathogen Informatics"/>
        </authorList>
    </citation>
    <scope>NUCLEOTIDE SEQUENCE [LARGE SCALE GENOMIC DNA]</scope>
</reference>
<proteinExistence type="predicted"/>
<protein>
    <submittedName>
        <fullName evidence="1">Uncharacterized protein</fullName>
    </submittedName>
</protein>